<evidence type="ECO:0000313" key="1">
    <source>
        <dbReference type="EMBL" id="MFH4984164.1"/>
    </source>
</evidence>
<dbReference type="Proteomes" id="UP001608902">
    <property type="component" value="Unassembled WGS sequence"/>
</dbReference>
<gene>
    <name evidence="1" type="ORF">AB6A40_010873</name>
</gene>
<dbReference type="AlphaFoldDB" id="A0ABD6EW37"/>
<evidence type="ECO:0000313" key="2">
    <source>
        <dbReference type="Proteomes" id="UP001608902"/>
    </source>
</evidence>
<comment type="caution">
    <text evidence="1">The sequence shown here is derived from an EMBL/GenBank/DDBJ whole genome shotgun (WGS) entry which is preliminary data.</text>
</comment>
<dbReference type="EMBL" id="JBGFUD010015613">
    <property type="protein sequence ID" value="MFH4984164.1"/>
    <property type="molecule type" value="Genomic_DNA"/>
</dbReference>
<sequence length="96" mass="11107">MCEEDENVEFIHGRYTSSQPPGPFRIWTEDISLARINFHIVDWPQAFHPHSRGSDCCGTSKEQIQVTHRYRAESVCPRGNPHAEDAYKTDLHGLIW</sequence>
<protein>
    <submittedName>
        <fullName evidence="1">Uncharacterized protein</fullName>
    </submittedName>
</protein>
<organism evidence="1 2">
    <name type="scientific">Gnathostoma spinigerum</name>
    <dbReference type="NCBI Taxonomy" id="75299"/>
    <lineage>
        <taxon>Eukaryota</taxon>
        <taxon>Metazoa</taxon>
        <taxon>Ecdysozoa</taxon>
        <taxon>Nematoda</taxon>
        <taxon>Chromadorea</taxon>
        <taxon>Rhabditida</taxon>
        <taxon>Spirurina</taxon>
        <taxon>Gnathostomatomorpha</taxon>
        <taxon>Gnathostomatoidea</taxon>
        <taxon>Gnathostomatidae</taxon>
        <taxon>Gnathostoma</taxon>
    </lineage>
</organism>
<proteinExistence type="predicted"/>
<accession>A0ABD6EW37</accession>
<name>A0ABD6EW37_9BILA</name>
<keyword evidence="2" id="KW-1185">Reference proteome</keyword>
<reference evidence="1 2" key="1">
    <citation type="submission" date="2024-08" db="EMBL/GenBank/DDBJ databases">
        <title>Gnathostoma spinigerum genome.</title>
        <authorList>
            <person name="Gonzalez-Bertolin B."/>
            <person name="Monzon S."/>
            <person name="Zaballos A."/>
            <person name="Jimenez P."/>
            <person name="Dekumyoy P."/>
            <person name="Varona S."/>
            <person name="Cuesta I."/>
            <person name="Sumanam S."/>
            <person name="Adisakwattana P."/>
            <person name="Gasser R.B."/>
            <person name="Hernandez-Gonzalez A."/>
            <person name="Young N.D."/>
            <person name="Perteguer M.J."/>
        </authorList>
    </citation>
    <scope>NUCLEOTIDE SEQUENCE [LARGE SCALE GENOMIC DNA]</scope>
    <source>
        <strain evidence="1">AL3</strain>
        <tissue evidence="1">Liver</tissue>
    </source>
</reference>